<name>A0A368ULM6_9BACT</name>
<organism evidence="10 11">
    <name type="scientific">Marinilabilia salmonicolor</name>
    <dbReference type="NCBI Taxonomy" id="989"/>
    <lineage>
        <taxon>Bacteria</taxon>
        <taxon>Pseudomonadati</taxon>
        <taxon>Bacteroidota</taxon>
        <taxon>Bacteroidia</taxon>
        <taxon>Marinilabiliales</taxon>
        <taxon>Marinilabiliaceae</taxon>
        <taxon>Marinilabilia</taxon>
    </lineage>
</organism>
<feature type="domain" description="4Fe-4S ferredoxin-type" evidence="8">
    <location>
        <begin position="617"/>
        <end position="648"/>
    </location>
</feature>
<feature type="domain" description="FAD-binding PCMH-type" evidence="9">
    <location>
        <begin position="33"/>
        <end position="274"/>
    </location>
</feature>
<dbReference type="InterPro" id="IPR016171">
    <property type="entry name" value="Vanillyl_alc_oxidase_C-sub2"/>
</dbReference>
<keyword evidence="4" id="KW-0274">FAD</keyword>
<comment type="caution">
    <text evidence="10">The sequence shown here is derived from an EMBL/GenBank/DDBJ whole genome shotgun (WGS) entry which is preliminary data.</text>
</comment>
<reference evidence="10 11" key="1">
    <citation type="submission" date="2018-07" db="EMBL/GenBank/DDBJ databases">
        <title>Freshwater and sediment microbial communities from various areas in North America, analyzing microbe dynamics in response to fracking.</title>
        <authorList>
            <person name="Lamendella R."/>
        </authorList>
    </citation>
    <scope>NUCLEOTIDE SEQUENCE [LARGE SCALE GENOMIC DNA]</scope>
    <source>
        <strain evidence="10 11">160A</strain>
    </source>
</reference>
<dbReference type="GO" id="GO:0008720">
    <property type="term" value="F:D-lactate dehydrogenase (NAD+) activity"/>
    <property type="evidence" value="ECO:0007669"/>
    <property type="project" value="TreeGrafter"/>
</dbReference>
<sequence>MKADLKKLEKIHKGKIFSDEVLRTLYATDASVYKEMPLAVAFPEDESDIKALIQFAGEHRISLIPRAAGTSLAGQVVGAGIVVDVSKTFTKIPEINLEERWVRVQPGVIRDELNMYLKPHGLFFGPETSTSNRAMIGGMVGNNSSGANSVVYGTTRDNILEVRGFLNDGSLVVFTDLNPVEFQEKMTAETESLETDLYRHIYEALASDGVRMKIKAEFPKPSIIRRNTGYALDKIAETNVFEKEGPDFNFSRLIAGSEGTLMFITEVKLQCHPLPPKHKGLVCAHFNSVDEALRANLTALKHQPTASELLDDFILNCTKNSPEHSKNRFFLKGEPNALLVVEFSCDSLKEIQESAQKLIEDLKSSGLGYHYPLVTGDDIKKVWALRKAALGLLFTTPGDAKPVAVIEDTSVAVEDLPAYVADFKKLLADMNLTCTFYGHASSGELHLRPVIDLKTKEGQKLFRKIGEETAALVKKFNGSLSGEHGDGRLRGEFVRLMVGDENYGLFQELKNKWDPHHIFNPGKIVGTPPMDTHLRYRAGVETPEIKTVYDFSREKGVVRAAEFCNGSGDCRKTHLSGGTMCPSYMATRDEEHTTRARANILREYLRKPYVKNRFNHKEIYEVMDLCLSCKACKSECPSGVDVAKLKAEFLQHYYEANGVSLRTRMIAGISKLNQLASFWPAIYNFFVSNLFTSAIFKWIAGFAQQRTLPLLGKTTVKKWYKKRYSPAQQNFPGGKVYLFNDEFTNYNDWGTGKNAVLLLEHLGYEVVIPKHRESGRAYISKGLLKKARKIAIDNVSGLKDIVTEETPLVGIEPSAILTFRDEYVDLVTDDLRQDARKLSENALLFEEFIVREIEKGHITSEFFTSEQKKVKFHGHCHQKAIASQDPTVRMLSLPRNYEVEVIPSGCCGMAGSFGYEKEHYTVSMKIGELVLFPAIRKKEPDALVAAPGTSCRHQIKDGTGVVAQHPIDILYQALR</sequence>
<dbReference type="InterPro" id="IPR017896">
    <property type="entry name" value="4Fe4S_Fe-S-bd"/>
</dbReference>
<dbReference type="GO" id="GO:0051536">
    <property type="term" value="F:iron-sulfur cluster binding"/>
    <property type="evidence" value="ECO:0007669"/>
    <property type="project" value="UniProtKB-KW"/>
</dbReference>
<dbReference type="SUPFAM" id="SSF55103">
    <property type="entry name" value="FAD-linked oxidases, C-terminal domain"/>
    <property type="match status" value="1"/>
</dbReference>
<keyword evidence="5" id="KW-0560">Oxidoreductase</keyword>
<evidence type="ECO:0000256" key="3">
    <source>
        <dbReference type="ARBA" id="ARBA00022723"/>
    </source>
</evidence>
<dbReference type="EMBL" id="QPIZ01000026">
    <property type="protein sequence ID" value="RCW29698.1"/>
    <property type="molecule type" value="Genomic_DNA"/>
</dbReference>
<evidence type="ECO:0000256" key="5">
    <source>
        <dbReference type="ARBA" id="ARBA00023002"/>
    </source>
</evidence>
<keyword evidence="11" id="KW-1185">Reference proteome</keyword>
<evidence type="ECO:0000256" key="6">
    <source>
        <dbReference type="ARBA" id="ARBA00023004"/>
    </source>
</evidence>
<dbReference type="GO" id="GO:0004458">
    <property type="term" value="F:D-lactate dehydrogenase (cytochrome) activity"/>
    <property type="evidence" value="ECO:0007669"/>
    <property type="project" value="TreeGrafter"/>
</dbReference>
<dbReference type="InterPro" id="IPR036318">
    <property type="entry name" value="FAD-bd_PCMH-like_sf"/>
</dbReference>
<comment type="cofactor">
    <cofactor evidence="1">
        <name>FAD</name>
        <dbReference type="ChEBI" id="CHEBI:57692"/>
    </cofactor>
</comment>
<dbReference type="InterPro" id="IPR006094">
    <property type="entry name" value="Oxid_FAD_bind_N"/>
</dbReference>
<evidence type="ECO:0000313" key="10">
    <source>
        <dbReference type="EMBL" id="RCW29698.1"/>
    </source>
</evidence>
<dbReference type="Proteomes" id="UP000252733">
    <property type="component" value="Unassembled WGS sequence"/>
</dbReference>
<dbReference type="Gene3D" id="1.10.1060.10">
    <property type="entry name" value="Alpha-helical ferredoxin"/>
    <property type="match status" value="1"/>
</dbReference>
<evidence type="ECO:0000256" key="2">
    <source>
        <dbReference type="ARBA" id="ARBA00022630"/>
    </source>
</evidence>
<keyword evidence="2" id="KW-0285">Flavoprotein</keyword>
<accession>A0A368ULM6</accession>
<dbReference type="InterPro" id="IPR016166">
    <property type="entry name" value="FAD-bd_PCMH"/>
</dbReference>
<dbReference type="PROSITE" id="PS00198">
    <property type="entry name" value="4FE4S_FER_1"/>
    <property type="match status" value="1"/>
</dbReference>
<dbReference type="RefSeq" id="WP_114437844.1">
    <property type="nucleotide sequence ID" value="NZ_QPIZ01000026.1"/>
</dbReference>
<keyword evidence="7" id="KW-0411">Iron-sulfur</keyword>
<dbReference type="AlphaFoldDB" id="A0A368ULM6"/>
<evidence type="ECO:0000256" key="7">
    <source>
        <dbReference type="ARBA" id="ARBA00023014"/>
    </source>
</evidence>
<evidence type="ECO:0000259" key="8">
    <source>
        <dbReference type="PROSITE" id="PS51379"/>
    </source>
</evidence>
<dbReference type="InterPro" id="IPR004113">
    <property type="entry name" value="FAD-bd_oxidored_4_C"/>
</dbReference>
<dbReference type="InterPro" id="IPR017900">
    <property type="entry name" value="4Fe4S_Fe_S_CS"/>
</dbReference>
<dbReference type="SUPFAM" id="SSF46548">
    <property type="entry name" value="alpha-helical ferredoxin"/>
    <property type="match status" value="1"/>
</dbReference>
<dbReference type="PROSITE" id="PS51387">
    <property type="entry name" value="FAD_PCMH"/>
    <property type="match status" value="1"/>
</dbReference>
<dbReference type="GO" id="GO:1903457">
    <property type="term" value="P:lactate catabolic process"/>
    <property type="evidence" value="ECO:0007669"/>
    <property type="project" value="TreeGrafter"/>
</dbReference>
<dbReference type="Gene3D" id="3.30.465.10">
    <property type="match status" value="1"/>
</dbReference>
<dbReference type="GO" id="GO:0071949">
    <property type="term" value="F:FAD binding"/>
    <property type="evidence" value="ECO:0007669"/>
    <property type="project" value="InterPro"/>
</dbReference>
<gene>
    <name evidence="10" type="ORF">DFO77_12657</name>
</gene>
<dbReference type="Pfam" id="PF02913">
    <property type="entry name" value="FAD-oxidase_C"/>
    <property type="match status" value="1"/>
</dbReference>
<dbReference type="InterPro" id="IPR016164">
    <property type="entry name" value="FAD-linked_Oxase-like_C"/>
</dbReference>
<keyword evidence="6" id="KW-0408">Iron</keyword>
<dbReference type="GO" id="GO:0046872">
    <property type="term" value="F:metal ion binding"/>
    <property type="evidence" value="ECO:0007669"/>
    <property type="project" value="UniProtKB-KW"/>
</dbReference>
<dbReference type="Gene3D" id="3.30.70.2740">
    <property type="match status" value="1"/>
</dbReference>
<evidence type="ECO:0000313" key="11">
    <source>
        <dbReference type="Proteomes" id="UP000252733"/>
    </source>
</evidence>
<protein>
    <submittedName>
        <fullName evidence="10">FAD/FMN-containing dehydrogenase</fullName>
    </submittedName>
</protein>
<dbReference type="Gene3D" id="1.10.45.10">
    <property type="entry name" value="Vanillyl-alcohol Oxidase, Chain A, domain 4"/>
    <property type="match status" value="1"/>
</dbReference>
<dbReference type="PANTHER" id="PTHR11748">
    <property type="entry name" value="D-LACTATE DEHYDROGENASE"/>
    <property type="match status" value="1"/>
</dbReference>
<proteinExistence type="predicted"/>
<evidence type="ECO:0000256" key="1">
    <source>
        <dbReference type="ARBA" id="ARBA00001974"/>
    </source>
</evidence>
<dbReference type="Pfam" id="PF13534">
    <property type="entry name" value="Fer4_17"/>
    <property type="match status" value="1"/>
</dbReference>
<dbReference type="InterPro" id="IPR009051">
    <property type="entry name" value="Helical_ferredxn"/>
</dbReference>
<dbReference type="Pfam" id="PF01565">
    <property type="entry name" value="FAD_binding_4"/>
    <property type="match status" value="1"/>
</dbReference>
<dbReference type="InterPro" id="IPR016169">
    <property type="entry name" value="FAD-bd_PCMH_sub2"/>
</dbReference>
<dbReference type="PANTHER" id="PTHR11748:SF119">
    <property type="entry name" value="D-2-HYDROXYGLUTARATE DEHYDROGENASE"/>
    <property type="match status" value="1"/>
</dbReference>
<dbReference type="SUPFAM" id="SSF56176">
    <property type="entry name" value="FAD-binding/transporter-associated domain-like"/>
    <property type="match status" value="1"/>
</dbReference>
<evidence type="ECO:0000259" key="9">
    <source>
        <dbReference type="PROSITE" id="PS51387"/>
    </source>
</evidence>
<keyword evidence="3" id="KW-0479">Metal-binding</keyword>
<dbReference type="PROSITE" id="PS51379">
    <property type="entry name" value="4FE4S_FER_2"/>
    <property type="match status" value="1"/>
</dbReference>
<evidence type="ECO:0000256" key="4">
    <source>
        <dbReference type="ARBA" id="ARBA00022827"/>
    </source>
</evidence>